<protein>
    <submittedName>
        <fullName evidence="1">Uncharacterized protein</fullName>
    </submittedName>
</protein>
<proteinExistence type="predicted"/>
<sequence length="109" mass="12484">MHLLTLNCSELRMVLDFALDFAQPVVRVVCRSPDFTARFSSCSSRIKPDVENRRKNGYERMTVNVWKASGTSGTNFQKKYYLPCVRAIWISLDMVKPCLSAGRTMDINE</sequence>
<keyword evidence="2" id="KW-1185">Reference proteome</keyword>
<dbReference type="AlphaFoldDB" id="A0AAE1B3U7"/>
<organism evidence="1 2">
    <name type="scientific">Elysia crispata</name>
    <name type="common">lettuce slug</name>
    <dbReference type="NCBI Taxonomy" id="231223"/>
    <lineage>
        <taxon>Eukaryota</taxon>
        <taxon>Metazoa</taxon>
        <taxon>Spiralia</taxon>
        <taxon>Lophotrochozoa</taxon>
        <taxon>Mollusca</taxon>
        <taxon>Gastropoda</taxon>
        <taxon>Heterobranchia</taxon>
        <taxon>Euthyneura</taxon>
        <taxon>Panpulmonata</taxon>
        <taxon>Sacoglossa</taxon>
        <taxon>Placobranchoidea</taxon>
        <taxon>Plakobranchidae</taxon>
        <taxon>Elysia</taxon>
    </lineage>
</organism>
<evidence type="ECO:0000313" key="2">
    <source>
        <dbReference type="Proteomes" id="UP001283361"/>
    </source>
</evidence>
<gene>
    <name evidence="1" type="ORF">RRG08_056616</name>
</gene>
<accession>A0AAE1B3U7</accession>
<name>A0AAE1B3U7_9GAST</name>
<dbReference type="EMBL" id="JAWDGP010000716">
    <property type="protein sequence ID" value="KAK3798117.1"/>
    <property type="molecule type" value="Genomic_DNA"/>
</dbReference>
<comment type="caution">
    <text evidence="1">The sequence shown here is derived from an EMBL/GenBank/DDBJ whole genome shotgun (WGS) entry which is preliminary data.</text>
</comment>
<reference evidence="1" key="1">
    <citation type="journal article" date="2023" name="G3 (Bethesda)">
        <title>A reference genome for the long-term kleptoplast-retaining sea slug Elysia crispata morphotype clarki.</title>
        <authorList>
            <person name="Eastman K.E."/>
            <person name="Pendleton A.L."/>
            <person name="Shaikh M.A."/>
            <person name="Suttiyut T."/>
            <person name="Ogas R."/>
            <person name="Tomko P."/>
            <person name="Gavelis G."/>
            <person name="Widhalm J.R."/>
            <person name="Wisecaver J.H."/>
        </authorList>
    </citation>
    <scope>NUCLEOTIDE SEQUENCE</scope>
    <source>
        <strain evidence="1">ECLA1</strain>
    </source>
</reference>
<dbReference type="Proteomes" id="UP001283361">
    <property type="component" value="Unassembled WGS sequence"/>
</dbReference>
<evidence type="ECO:0000313" key="1">
    <source>
        <dbReference type="EMBL" id="KAK3798117.1"/>
    </source>
</evidence>